<evidence type="ECO:0000313" key="1">
    <source>
        <dbReference type="EMBL" id="GAA0471438.1"/>
    </source>
</evidence>
<sequence>MDIHGIAPAKLGALRSRLKHFRRLGFPKKIDTGPGIHVSYGAKEVLFLVYAFQLIELGMAPEKAKNHINAITSLLVRAAGHIGSYLREENFDPVATDVMKIRFDPNGLELLTVLADITRKPKLADERSLADTWLYKGEWPKESGLGVIRFAEINITALMFEVAGRFDTAEIVPAVEFGKSLVDWAKSEGWKPAEEKALI</sequence>
<evidence type="ECO:0000313" key="2">
    <source>
        <dbReference type="Proteomes" id="UP001500713"/>
    </source>
</evidence>
<reference evidence="1 2" key="1">
    <citation type="journal article" date="2019" name="Int. J. Syst. Evol. Microbiol.">
        <title>The Global Catalogue of Microorganisms (GCM) 10K type strain sequencing project: providing services to taxonomists for standard genome sequencing and annotation.</title>
        <authorList>
            <consortium name="The Broad Institute Genomics Platform"/>
            <consortium name="The Broad Institute Genome Sequencing Center for Infectious Disease"/>
            <person name="Wu L."/>
            <person name="Ma J."/>
        </authorList>
    </citation>
    <scope>NUCLEOTIDE SEQUENCE [LARGE SCALE GENOMIC DNA]</scope>
    <source>
        <strain evidence="1 2">JCM 14162</strain>
    </source>
</reference>
<dbReference type="Proteomes" id="UP001500713">
    <property type="component" value="Unassembled WGS sequence"/>
</dbReference>
<name>A0ABN1AA76_9SPHN</name>
<comment type="caution">
    <text evidence="1">The sequence shown here is derived from an EMBL/GenBank/DDBJ whole genome shotgun (WGS) entry which is preliminary data.</text>
</comment>
<keyword evidence="2" id="KW-1185">Reference proteome</keyword>
<gene>
    <name evidence="1" type="ORF">GCM10009096_10540</name>
</gene>
<accession>A0ABN1AA76</accession>
<dbReference type="EMBL" id="BAAAEM010000002">
    <property type="protein sequence ID" value="GAA0471438.1"/>
    <property type="molecule type" value="Genomic_DNA"/>
</dbReference>
<protein>
    <recommendedName>
        <fullName evidence="3">HTH merR-type domain-containing protein</fullName>
    </recommendedName>
</protein>
<proteinExistence type="predicted"/>
<evidence type="ECO:0008006" key="3">
    <source>
        <dbReference type="Google" id="ProtNLM"/>
    </source>
</evidence>
<dbReference type="RefSeq" id="WP_229956395.1">
    <property type="nucleotide sequence ID" value="NZ_BAAAEM010000002.1"/>
</dbReference>
<organism evidence="1 2">
    <name type="scientific">Parasphingorhabdus litoris</name>
    <dbReference type="NCBI Taxonomy" id="394733"/>
    <lineage>
        <taxon>Bacteria</taxon>
        <taxon>Pseudomonadati</taxon>
        <taxon>Pseudomonadota</taxon>
        <taxon>Alphaproteobacteria</taxon>
        <taxon>Sphingomonadales</taxon>
        <taxon>Sphingomonadaceae</taxon>
        <taxon>Parasphingorhabdus</taxon>
    </lineage>
</organism>